<evidence type="ECO:0000256" key="5">
    <source>
        <dbReference type="SAM" id="Phobius"/>
    </source>
</evidence>
<keyword evidence="8" id="KW-1185">Reference proteome</keyword>
<dbReference type="InterPro" id="IPR053791">
    <property type="entry name" value="MFS_Tri12-like"/>
</dbReference>
<sequence length="591" mass="62896">MSIQPSATKLDELDKKGDDVNHISEVASVANDEVAKVAPTPVVKVNSYLDDEHINLGWRSWMAVFVTCFANGAQVFVVTAAGSVIAFIVRDLGDAPLSGWIVQGPLLMQSVLSPIVGRLSDVLDRKYIASLTPLVAFAGAVISARATSMKMLIGGGILIGTNLSTVAIVHSIPSEILPMKYRALANGFGYVAGAIGGLVGTLGSGGVTNADAGGWRTIFWMQAAFYLASSIGLLLFYWPQRRSDYPKMSLWGYVWSCDPIGSLLFAGGTCLLLLAFDWSGGAYHWSDPHVAVNLGVGGALLIAFGLYEWKGRDDGLVAHVLFRGSPNFALSVFTFSVEGWMFYSAVNSVTPQVVLNLGFESTSWEISKRQLYYNVPALLASLPIIWYATRYKDLKTPLLITLVIFLVVVICYACIQPWMSHAQIGFNIICGIGQSGPLSLLVALVQFTAPHAYLSTATGLAFSARAIGGAFGSAVLSAIINGKLSSTYAPTISKLAISAGLPISSAPAFAAALKAGKPTTAIPGVTPEILALAVDKSHHLYAQAYRLAFSSIIPFVILAFVASCFLKGVKELMTEHVEATVEKIPDSKEAV</sequence>
<feature type="transmembrane region" description="Helical" evidence="5">
    <location>
        <begin position="250"/>
        <end position="276"/>
    </location>
</feature>
<dbReference type="PANTHER" id="PTHR23501">
    <property type="entry name" value="MAJOR FACILITATOR SUPERFAMILY"/>
    <property type="match status" value="1"/>
</dbReference>
<keyword evidence="3 5" id="KW-1133">Transmembrane helix</keyword>
<evidence type="ECO:0000256" key="3">
    <source>
        <dbReference type="ARBA" id="ARBA00022989"/>
    </source>
</evidence>
<feature type="domain" description="Major facilitator superfamily (MFS) profile" evidence="6">
    <location>
        <begin position="60"/>
        <end position="517"/>
    </location>
</feature>
<dbReference type="SUPFAM" id="SSF103473">
    <property type="entry name" value="MFS general substrate transporter"/>
    <property type="match status" value="1"/>
</dbReference>
<keyword evidence="2 5" id="KW-0812">Transmembrane</keyword>
<feature type="transmembrane region" description="Helical" evidence="5">
    <location>
        <begin position="127"/>
        <end position="146"/>
    </location>
</feature>
<dbReference type="GO" id="GO:0022857">
    <property type="term" value="F:transmembrane transporter activity"/>
    <property type="evidence" value="ECO:0007669"/>
    <property type="project" value="InterPro"/>
</dbReference>
<feature type="transmembrane region" description="Helical" evidence="5">
    <location>
        <begin position="152"/>
        <end position="172"/>
    </location>
</feature>
<dbReference type="OMA" id="TICTPNE"/>
<feature type="transmembrane region" description="Helical" evidence="5">
    <location>
        <begin position="457"/>
        <end position="480"/>
    </location>
</feature>
<feature type="non-terminal residue" evidence="7">
    <location>
        <position position="1"/>
    </location>
</feature>
<dbReference type="Gene3D" id="1.20.1250.20">
    <property type="entry name" value="MFS general substrate transporter like domains"/>
    <property type="match status" value="1"/>
</dbReference>
<proteinExistence type="predicted"/>
<dbReference type="GO" id="GO:0005886">
    <property type="term" value="C:plasma membrane"/>
    <property type="evidence" value="ECO:0007669"/>
    <property type="project" value="TreeGrafter"/>
</dbReference>
<evidence type="ECO:0000259" key="6">
    <source>
        <dbReference type="PROSITE" id="PS50850"/>
    </source>
</evidence>
<feature type="non-terminal residue" evidence="7">
    <location>
        <position position="591"/>
    </location>
</feature>
<comment type="caution">
    <text evidence="7">The sequence shown here is derived from an EMBL/GenBank/DDBJ whole genome shotgun (WGS) entry which is preliminary data.</text>
</comment>
<feature type="transmembrane region" description="Helical" evidence="5">
    <location>
        <begin position="371"/>
        <end position="389"/>
    </location>
</feature>
<dbReference type="InterPro" id="IPR011701">
    <property type="entry name" value="MFS"/>
</dbReference>
<dbReference type="Proteomes" id="UP000258309">
    <property type="component" value="Unassembled WGS sequence"/>
</dbReference>
<evidence type="ECO:0000313" key="8">
    <source>
        <dbReference type="Proteomes" id="UP000258309"/>
    </source>
</evidence>
<feature type="transmembrane region" description="Helical" evidence="5">
    <location>
        <begin position="288"/>
        <end position="307"/>
    </location>
</feature>
<dbReference type="Pfam" id="PF07690">
    <property type="entry name" value="MFS_1"/>
    <property type="match status" value="1"/>
</dbReference>
<keyword evidence="4 5" id="KW-0472">Membrane</keyword>
<accession>A0A3E2HD62</accession>
<dbReference type="EMBL" id="NCSJ02000084">
    <property type="protein sequence ID" value="RFU31073.1"/>
    <property type="molecule type" value="Genomic_DNA"/>
</dbReference>
<dbReference type="PROSITE" id="PS50850">
    <property type="entry name" value="MFS"/>
    <property type="match status" value="1"/>
</dbReference>
<feature type="transmembrane region" description="Helical" evidence="5">
    <location>
        <begin position="63"/>
        <end position="88"/>
    </location>
</feature>
<evidence type="ECO:0000256" key="4">
    <source>
        <dbReference type="ARBA" id="ARBA00023136"/>
    </source>
</evidence>
<feature type="transmembrane region" description="Helical" evidence="5">
    <location>
        <begin position="328"/>
        <end position="346"/>
    </location>
</feature>
<gene>
    <name evidence="7" type="ORF">B7463_g5235</name>
</gene>
<feature type="transmembrane region" description="Helical" evidence="5">
    <location>
        <begin position="219"/>
        <end position="238"/>
    </location>
</feature>
<organism evidence="7 8">
    <name type="scientific">Scytalidium lignicola</name>
    <name type="common">Hyphomycete</name>
    <dbReference type="NCBI Taxonomy" id="5539"/>
    <lineage>
        <taxon>Eukaryota</taxon>
        <taxon>Fungi</taxon>
        <taxon>Dikarya</taxon>
        <taxon>Ascomycota</taxon>
        <taxon>Pezizomycotina</taxon>
        <taxon>Leotiomycetes</taxon>
        <taxon>Leotiomycetes incertae sedis</taxon>
        <taxon>Scytalidium</taxon>
    </lineage>
</organism>
<dbReference type="PANTHER" id="PTHR23501:SF195">
    <property type="entry name" value="PEP5"/>
    <property type="match status" value="1"/>
</dbReference>
<dbReference type="AlphaFoldDB" id="A0A3E2HD62"/>
<feature type="transmembrane region" description="Helical" evidence="5">
    <location>
        <begin position="544"/>
        <end position="566"/>
    </location>
</feature>
<dbReference type="OrthoDB" id="2587356at2759"/>
<evidence type="ECO:0000256" key="1">
    <source>
        <dbReference type="ARBA" id="ARBA00004141"/>
    </source>
</evidence>
<feature type="transmembrane region" description="Helical" evidence="5">
    <location>
        <begin position="396"/>
        <end position="418"/>
    </location>
</feature>
<dbReference type="CDD" id="cd06179">
    <property type="entry name" value="MFS_TRI12_like"/>
    <property type="match status" value="1"/>
</dbReference>
<dbReference type="InterPro" id="IPR036259">
    <property type="entry name" value="MFS_trans_sf"/>
</dbReference>
<comment type="subcellular location">
    <subcellularLocation>
        <location evidence="1">Membrane</location>
        <topology evidence="1">Multi-pass membrane protein</topology>
    </subcellularLocation>
</comment>
<reference evidence="7 8" key="1">
    <citation type="submission" date="2018-05" db="EMBL/GenBank/DDBJ databases">
        <title>Draft genome sequence of Scytalidium lignicola DSM 105466, a ubiquitous saprotrophic fungus.</title>
        <authorList>
            <person name="Buettner E."/>
            <person name="Gebauer A.M."/>
            <person name="Hofrichter M."/>
            <person name="Liers C."/>
            <person name="Kellner H."/>
        </authorList>
    </citation>
    <scope>NUCLEOTIDE SEQUENCE [LARGE SCALE GENOMIC DNA]</scope>
    <source>
        <strain evidence="7 8">DSM 105466</strain>
    </source>
</reference>
<evidence type="ECO:0000313" key="7">
    <source>
        <dbReference type="EMBL" id="RFU31073.1"/>
    </source>
</evidence>
<protein>
    <recommendedName>
        <fullName evidence="6">Major facilitator superfamily (MFS) profile domain-containing protein</fullName>
    </recommendedName>
</protein>
<evidence type="ECO:0000256" key="2">
    <source>
        <dbReference type="ARBA" id="ARBA00022692"/>
    </source>
</evidence>
<feature type="transmembrane region" description="Helical" evidence="5">
    <location>
        <begin position="424"/>
        <end position="445"/>
    </location>
</feature>
<feature type="transmembrane region" description="Helical" evidence="5">
    <location>
        <begin position="184"/>
        <end position="207"/>
    </location>
</feature>
<name>A0A3E2HD62_SCYLI</name>
<dbReference type="InterPro" id="IPR020846">
    <property type="entry name" value="MFS_dom"/>
</dbReference>